<keyword evidence="9 12" id="KW-0961">Cell wall biogenesis/degradation</keyword>
<comment type="subcellular location">
    <subcellularLocation>
        <location evidence="1 12">Cytoplasm</location>
    </subcellularLocation>
</comment>
<dbReference type="GO" id="GO:0051301">
    <property type="term" value="P:cell division"/>
    <property type="evidence" value="ECO:0007669"/>
    <property type="project" value="UniProtKB-KW"/>
</dbReference>
<feature type="modified residue" description="2-(S-cysteinyl)pyruvic acid O-phosphothioketal" evidence="12">
    <location>
        <position position="117"/>
    </location>
</feature>
<dbReference type="InterPro" id="IPR005750">
    <property type="entry name" value="UDP_GlcNAc_COvinyl_MurA"/>
</dbReference>
<name>A0A1H0MTK8_9BACT</name>
<dbReference type="RefSeq" id="WP_092220735.1">
    <property type="nucleotide sequence ID" value="NZ_FNJI01000006.1"/>
</dbReference>
<proteinExistence type="inferred from homology"/>
<feature type="binding site" evidence="12">
    <location>
        <position position="312"/>
    </location>
    <ligand>
        <name>UDP-N-acetyl-alpha-D-glucosamine</name>
        <dbReference type="ChEBI" id="CHEBI:57705"/>
    </ligand>
</feature>
<dbReference type="GO" id="GO:0008360">
    <property type="term" value="P:regulation of cell shape"/>
    <property type="evidence" value="ECO:0007669"/>
    <property type="project" value="UniProtKB-KW"/>
</dbReference>
<evidence type="ECO:0000256" key="7">
    <source>
        <dbReference type="ARBA" id="ARBA00022984"/>
    </source>
</evidence>
<evidence type="ECO:0000256" key="8">
    <source>
        <dbReference type="ARBA" id="ARBA00023306"/>
    </source>
</evidence>
<keyword evidence="12" id="KW-0670">Pyruvate</keyword>
<dbReference type="GO" id="GO:0009252">
    <property type="term" value="P:peptidoglycan biosynthetic process"/>
    <property type="evidence" value="ECO:0007669"/>
    <property type="project" value="UniProtKB-UniRule"/>
</dbReference>
<gene>
    <name evidence="12" type="primary">murA</name>
    <name evidence="14" type="ORF">SAMN05660330_01181</name>
</gene>
<dbReference type="EC" id="2.5.1.7" evidence="12"/>
<dbReference type="NCBIfam" id="TIGR01072">
    <property type="entry name" value="murA"/>
    <property type="match status" value="1"/>
</dbReference>
<dbReference type="PANTHER" id="PTHR43783:SF1">
    <property type="entry name" value="UDP-N-ACETYLGLUCOSAMINE 1-CARBOXYVINYLTRANSFERASE"/>
    <property type="match status" value="1"/>
</dbReference>
<evidence type="ECO:0000256" key="9">
    <source>
        <dbReference type="ARBA" id="ARBA00023316"/>
    </source>
</evidence>
<dbReference type="FunFam" id="3.65.10.10:FF:000001">
    <property type="entry name" value="UDP-N-acetylglucosamine 1-carboxyvinyltransferase"/>
    <property type="match status" value="1"/>
</dbReference>
<keyword evidence="7 12" id="KW-0573">Peptidoglycan synthesis</keyword>
<evidence type="ECO:0000313" key="15">
    <source>
        <dbReference type="Proteomes" id="UP000199073"/>
    </source>
</evidence>
<protein>
    <recommendedName>
        <fullName evidence="12">UDP-N-acetylglucosamine 1-carboxyvinyltransferase</fullName>
        <ecNumber evidence="12">2.5.1.7</ecNumber>
    </recommendedName>
    <alternativeName>
        <fullName evidence="12">Enoylpyruvate transferase</fullName>
    </alternativeName>
    <alternativeName>
        <fullName evidence="12">UDP-N-acetylglucosamine enolpyruvyl transferase</fullName>
        <shortName evidence="12">EPT</shortName>
    </alternativeName>
</protein>
<evidence type="ECO:0000256" key="10">
    <source>
        <dbReference type="ARBA" id="ARBA00038367"/>
    </source>
</evidence>
<dbReference type="GO" id="GO:0008760">
    <property type="term" value="F:UDP-N-acetylglucosamine 1-carboxyvinyltransferase activity"/>
    <property type="evidence" value="ECO:0007669"/>
    <property type="project" value="UniProtKB-UniRule"/>
</dbReference>
<feature type="binding site" evidence="12">
    <location>
        <position position="334"/>
    </location>
    <ligand>
        <name>UDP-N-acetyl-alpha-D-glucosamine</name>
        <dbReference type="ChEBI" id="CHEBI:57705"/>
    </ligand>
</feature>
<dbReference type="InterPro" id="IPR050068">
    <property type="entry name" value="MurA_subfamily"/>
</dbReference>
<feature type="active site" description="Proton donor" evidence="12">
    <location>
        <position position="117"/>
    </location>
</feature>
<keyword evidence="3 12" id="KW-0963">Cytoplasm</keyword>
<organism evidence="14 15">
    <name type="scientific">Desulforhopalus singaporensis</name>
    <dbReference type="NCBI Taxonomy" id="91360"/>
    <lineage>
        <taxon>Bacteria</taxon>
        <taxon>Pseudomonadati</taxon>
        <taxon>Thermodesulfobacteriota</taxon>
        <taxon>Desulfobulbia</taxon>
        <taxon>Desulfobulbales</taxon>
        <taxon>Desulfocapsaceae</taxon>
        <taxon>Desulforhopalus</taxon>
    </lineage>
</organism>
<dbReference type="PANTHER" id="PTHR43783">
    <property type="entry name" value="UDP-N-ACETYLGLUCOSAMINE 1-CARBOXYVINYLTRANSFERASE"/>
    <property type="match status" value="1"/>
</dbReference>
<dbReference type="NCBIfam" id="NF006873">
    <property type="entry name" value="PRK09369.1"/>
    <property type="match status" value="1"/>
</dbReference>
<sequence length="428" mass="45964">MEKLVIEGGIPLKGEVRISGAKNAALPLMAATLLAPGLHRLTNVPDLRDTRTFIRLLENLGVRSSWEGTTTLLLDTTYVSQTEASYELVKTMRASVLVLGPLVARFGRARVSLPGGCAIGARPINFHIMGLERLGVSCRLESGYVDASVDGRMNGNVIYFDVPSVTGTENLLMAAVLAKGVTVLKNAAREPEIGNLVDMLTTMGARIEGRGSDRLTIYGVDELSPADCAIIPDRIEAGTYLIAIAASGGSGTITNCIPAHLPSLLEKLRLAGLVVQEGESSISIRFPEKLQGELQLRGVDIKTMPYPGYPTDLQAQFMALMTLCSGVCVINETIFENRFMHIAELQRLGADIKIDGNSAVVTGKNMNGLRGAQVMATDLRASSSLVIAGLAASGRTDISRIYHLERGYEKLVDKLTGLGARVWKEQEQ</sequence>
<keyword evidence="4 12" id="KW-0132">Cell division</keyword>
<dbReference type="InterPro" id="IPR036968">
    <property type="entry name" value="Enolpyruvate_Tfrase_sf"/>
</dbReference>
<reference evidence="14 15" key="1">
    <citation type="submission" date="2016-10" db="EMBL/GenBank/DDBJ databases">
        <authorList>
            <person name="de Groot N.N."/>
        </authorList>
    </citation>
    <scope>NUCLEOTIDE SEQUENCE [LARGE SCALE GENOMIC DNA]</scope>
    <source>
        <strain evidence="14 15">DSM 12130</strain>
    </source>
</reference>
<dbReference type="EMBL" id="FNJI01000006">
    <property type="protein sequence ID" value="SDO83704.1"/>
    <property type="molecule type" value="Genomic_DNA"/>
</dbReference>
<evidence type="ECO:0000256" key="4">
    <source>
        <dbReference type="ARBA" id="ARBA00022618"/>
    </source>
</evidence>
<keyword evidence="8 12" id="KW-0131">Cell cycle</keyword>
<dbReference type="InterPro" id="IPR013792">
    <property type="entry name" value="RNA3'P_cycl/enolpyr_Trfase_a/b"/>
</dbReference>
<keyword evidence="15" id="KW-1185">Reference proteome</keyword>
<feature type="binding site" evidence="12">
    <location>
        <position position="93"/>
    </location>
    <ligand>
        <name>UDP-N-acetyl-alpha-D-glucosamine</name>
        <dbReference type="ChEBI" id="CHEBI:57705"/>
    </ligand>
</feature>
<dbReference type="InterPro" id="IPR001986">
    <property type="entry name" value="Enolpyruvate_Tfrase_dom"/>
</dbReference>
<comment type="similarity">
    <text evidence="10 12">Belongs to the EPSP synthase family. MurA subfamily.</text>
</comment>
<evidence type="ECO:0000259" key="13">
    <source>
        <dbReference type="Pfam" id="PF00275"/>
    </source>
</evidence>
<evidence type="ECO:0000256" key="6">
    <source>
        <dbReference type="ARBA" id="ARBA00022960"/>
    </source>
</evidence>
<feature type="binding site" evidence="12">
    <location>
        <begin position="22"/>
        <end position="23"/>
    </location>
    <ligand>
        <name>phosphoenolpyruvate</name>
        <dbReference type="ChEBI" id="CHEBI:58702"/>
    </ligand>
</feature>
<accession>A0A1H0MTK8</accession>
<evidence type="ECO:0000256" key="2">
    <source>
        <dbReference type="ARBA" id="ARBA00004752"/>
    </source>
</evidence>
<dbReference type="AlphaFoldDB" id="A0A1H0MTK8"/>
<feature type="domain" description="Enolpyruvate transferase" evidence="13">
    <location>
        <begin position="7"/>
        <end position="415"/>
    </location>
</feature>
<keyword evidence="6 12" id="KW-0133">Cell shape</keyword>
<comment type="pathway">
    <text evidence="2 12">Cell wall biogenesis; peptidoglycan biosynthesis.</text>
</comment>
<comment type="catalytic activity">
    <reaction evidence="11 12">
        <text>phosphoenolpyruvate + UDP-N-acetyl-alpha-D-glucosamine = UDP-N-acetyl-3-O-(1-carboxyvinyl)-alpha-D-glucosamine + phosphate</text>
        <dbReference type="Rhea" id="RHEA:18681"/>
        <dbReference type="ChEBI" id="CHEBI:43474"/>
        <dbReference type="ChEBI" id="CHEBI:57705"/>
        <dbReference type="ChEBI" id="CHEBI:58702"/>
        <dbReference type="ChEBI" id="CHEBI:68483"/>
        <dbReference type="EC" id="2.5.1.7"/>
    </reaction>
</comment>
<dbReference type="Gene3D" id="3.65.10.10">
    <property type="entry name" value="Enolpyruvate transferase domain"/>
    <property type="match status" value="2"/>
</dbReference>
<comment type="function">
    <text evidence="12">Cell wall formation. Adds enolpyruvyl to UDP-N-acetylglucosamine.</text>
</comment>
<evidence type="ECO:0000256" key="5">
    <source>
        <dbReference type="ARBA" id="ARBA00022679"/>
    </source>
</evidence>
<dbReference type="CDD" id="cd01555">
    <property type="entry name" value="UdpNAET"/>
    <property type="match status" value="1"/>
</dbReference>
<dbReference type="GO" id="GO:0005737">
    <property type="term" value="C:cytoplasm"/>
    <property type="evidence" value="ECO:0007669"/>
    <property type="project" value="UniProtKB-SubCell"/>
</dbReference>
<dbReference type="STRING" id="91360.SAMN05660330_01181"/>
<dbReference type="Proteomes" id="UP000199073">
    <property type="component" value="Unassembled WGS sequence"/>
</dbReference>
<evidence type="ECO:0000256" key="1">
    <source>
        <dbReference type="ARBA" id="ARBA00004496"/>
    </source>
</evidence>
<dbReference type="UniPathway" id="UPA00219"/>
<evidence type="ECO:0000256" key="12">
    <source>
        <dbReference type="HAMAP-Rule" id="MF_00111"/>
    </source>
</evidence>
<keyword evidence="5 12" id="KW-0808">Transferase</keyword>
<dbReference type="SUPFAM" id="SSF55205">
    <property type="entry name" value="EPT/RTPC-like"/>
    <property type="match status" value="1"/>
</dbReference>
<dbReference type="OrthoDB" id="9803760at2"/>
<evidence type="ECO:0000256" key="11">
    <source>
        <dbReference type="ARBA" id="ARBA00047527"/>
    </source>
</evidence>
<evidence type="ECO:0000256" key="3">
    <source>
        <dbReference type="ARBA" id="ARBA00022490"/>
    </source>
</evidence>
<evidence type="ECO:0000313" key="14">
    <source>
        <dbReference type="EMBL" id="SDO83704.1"/>
    </source>
</evidence>
<comment type="caution">
    <text evidence="12">Lacks conserved residue(s) required for the propagation of feature annotation.</text>
</comment>
<dbReference type="Pfam" id="PF00275">
    <property type="entry name" value="EPSP_synthase"/>
    <property type="match status" value="1"/>
</dbReference>
<dbReference type="GO" id="GO:0071555">
    <property type="term" value="P:cell wall organization"/>
    <property type="evidence" value="ECO:0007669"/>
    <property type="project" value="UniProtKB-KW"/>
</dbReference>
<dbReference type="HAMAP" id="MF_00111">
    <property type="entry name" value="MurA"/>
    <property type="match status" value="1"/>
</dbReference>
<dbReference type="GO" id="GO:0019277">
    <property type="term" value="P:UDP-N-acetylgalactosamine biosynthetic process"/>
    <property type="evidence" value="ECO:0007669"/>
    <property type="project" value="InterPro"/>
</dbReference>